<dbReference type="RefSeq" id="WP_062219659.1">
    <property type="nucleotide sequence ID" value="NZ_CBFHKW010000034.1"/>
</dbReference>
<dbReference type="Proteomes" id="UP000064920">
    <property type="component" value="Chromosome"/>
</dbReference>
<gene>
    <name evidence="3" type="ORF">IMCC12053_2636</name>
</gene>
<feature type="compositionally biased region" description="Basic and acidic residues" evidence="1">
    <location>
        <begin position="151"/>
        <end position="193"/>
    </location>
</feature>
<accession>A0A0P0A775</accession>
<protein>
    <submittedName>
        <fullName evidence="3">Zinc ABC transporter, periplasmic-binding protein ZnuA</fullName>
    </submittedName>
</protein>
<keyword evidence="2" id="KW-0732">Signal</keyword>
<dbReference type="PATRIC" id="fig|1397108.4.peg.2695"/>
<evidence type="ECO:0000256" key="2">
    <source>
        <dbReference type="SAM" id="SignalP"/>
    </source>
</evidence>
<keyword evidence="4" id="KW-1185">Reference proteome</keyword>
<feature type="chain" id="PRO_5043870367" evidence="2">
    <location>
        <begin position="21"/>
        <end position="221"/>
    </location>
</feature>
<name>A0A0P0A775_9RHOB</name>
<proteinExistence type="predicted"/>
<dbReference type="KEGG" id="cmar:IMCC12053_2636"/>
<sequence>MKTLSLTSIALALSVTAASAQDYVQAQIDSLFAQGYTHFSVRRGVLNSSVEAYSSTGLETTVVLNNSTGAVVRQRVETNDATTVAGTIQKIEQKHVDDVDGSDDVLVEVTTATGDTILVEANEMRRAPRTGSDDVYTTVTTSTGETAYVEVDDHNYKDDTDHVGGSDDRYGSDNNGYEDRSHDNDDGNDHDGRDDNDDGNDHDDRDDNDDGDDDHGSDHDD</sequence>
<evidence type="ECO:0000313" key="4">
    <source>
        <dbReference type="Proteomes" id="UP000064920"/>
    </source>
</evidence>
<feature type="compositionally biased region" description="Acidic residues" evidence="1">
    <location>
        <begin position="194"/>
        <end position="213"/>
    </location>
</feature>
<evidence type="ECO:0000313" key="3">
    <source>
        <dbReference type="EMBL" id="ALI56583.1"/>
    </source>
</evidence>
<organism evidence="3 4">
    <name type="scientific">Celeribacter marinus</name>
    <dbReference type="NCBI Taxonomy" id="1397108"/>
    <lineage>
        <taxon>Bacteria</taxon>
        <taxon>Pseudomonadati</taxon>
        <taxon>Pseudomonadota</taxon>
        <taxon>Alphaproteobacteria</taxon>
        <taxon>Rhodobacterales</taxon>
        <taxon>Roseobacteraceae</taxon>
        <taxon>Celeribacter</taxon>
    </lineage>
</organism>
<dbReference type="AlphaFoldDB" id="A0A0P0A775"/>
<feature type="region of interest" description="Disordered" evidence="1">
    <location>
        <begin position="146"/>
        <end position="221"/>
    </location>
</feature>
<reference evidence="3 4" key="1">
    <citation type="submission" date="2015-05" db="EMBL/GenBank/DDBJ databases">
        <authorList>
            <person name="Wang D.B."/>
            <person name="Wang M."/>
        </authorList>
    </citation>
    <scope>NUCLEOTIDE SEQUENCE [LARGE SCALE GENOMIC DNA]</scope>
    <source>
        <strain evidence="3 4">IMCC 12053</strain>
    </source>
</reference>
<feature type="signal peptide" evidence="2">
    <location>
        <begin position="1"/>
        <end position="20"/>
    </location>
</feature>
<dbReference type="OrthoDB" id="7875534at2"/>
<evidence type="ECO:0000256" key="1">
    <source>
        <dbReference type="SAM" id="MobiDB-lite"/>
    </source>
</evidence>
<dbReference type="EMBL" id="CP012023">
    <property type="protein sequence ID" value="ALI56583.1"/>
    <property type="molecule type" value="Genomic_DNA"/>
</dbReference>